<gene>
    <name evidence="2" type="ORF">PT974_08000</name>
</gene>
<evidence type="ECO:0000313" key="3">
    <source>
        <dbReference type="Proteomes" id="UP001338125"/>
    </source>
</evidence>
<keyword evidence="3" id="KW-1185">Reference proteome</keyword>
<name>A0ABR0SC57_9HYPO</name>
<organism evidence="2 3">
    <name type="scientific">Cladobotryum mycophilum</name>
    <dbReference type="NCBI Taxonomy" id="491253"/>
    <lineage>
        <taxon>Eukaryota</taxon>
        <taxon>Fungi</taxon>
        <taxon>Dikarya</taxon>
        <taxon>Ascomycota</taxon>
        <taxon>Pezizomycotina</taxon>
        <taxon>Sordariomycetes</taxon>
        <taxon>Hypocreomycetidae</taxon>
        <taxon>Hypocreales</taxon>
        <taxon>Hypocreaceae</taxon>
        <taxon>Cladobotryum</taxon>
    </lineage>
</organism>
<reference evidence="2 3" key="1">
    <citation type="submission" date="2024-01" db="EMBL/GenBank/DDBJ databases">
        <title>Complete genome of Cladobotryum mycophilum ATHUM6906.</title>
        <authorList>
            <person name="Christinaki A.C."/>
            <person name="Myridakis A.I."/>
            <person name="Kouvelis V.N."/>
        </authorList>
    </citation>
    <scope>NUCLEOTIDE SEQUENCE [LARGE SCALE GENOMIC DNA]</scope>
    <source>
        <strain evidence="2 3">ATHUM6906</strain>
    </source>
</reference>
<comment type="caution">
    <text evidence="2">The sequence shown here is derived from an EMBL/GenBank/DDBJ whole genome shotgun (WGS) entry which is preliminary data.</text>
</comment>
<sequence>MAGLSRHPIQVGHTGINHDVSNAHIPCKIGSHDGNTDSPTRKPDPTSPTGVNGIELGHILHNGGPGRILPRGIAPGFKIPPTGIPTAYIGDIQVCGDILNQNTGDCKYARDDSSV</sequence>
<proteinExistence type="predicted"/>
<dbReference type="EMBL" id="JAVFKD010000014">
    <property type="protein sequence ID" value="KAK5989741.1"/>
    <property type="molecule type" value="Genomic_DNA"/>
</dbReference>
<feature type="compositionally biased region" description="Basic and acidic residues" evidence="1">
    <location>
        <begin position="30"/>
        <end position="44"/>
    </location>
</feature>
<accession>A0ABR0SC57</accession>
<evidence type="ECO:0000313" key="2">
    <source>
        <dbReference type="EMBL" id="KAK5989741.1"/>
    </source>
</evidence>
<dbReference type="Proteomes" id="UP001338125">
    <property type="component" value="Unassembled WGS sequence"/>
</dbReference>
<evidence type="ECO:0000256" key="1">
    <source>
        <dbReference type="SAM" id="MobiDB-lite"/>
    </source>
</evidence>
<protein>
    <submittedName>
        <fullName evidence="2">Uncharacterized protein</fullName>
    </submittedName>
</protein>
<feature type="region of interest" description="Disordered" evidence="1">
    <location>
        <begin position="1"/>
        <end position="55"/>
    </location>
</feature>